<dbReference type="RefSeq" id="WP_369145157.1">
    <property type="nucleotide sequence ID" value="NZ_CP163444.1"/>
</dbReference>
<sequence>MSAPVVDVWGPVAPGTRSSIPSAPEPHDTWPLAGGTAWVYYSPLNRRQLVRPVILSDGFSGGSSSLDQLWNGLEENGNFRFISELHAAGRDVIILGYDDRTASITANADTAVDCIRRAVNERIGRAKLVVGGFSMGGLVTRYALAKMENDPSLPDHETSLYLSYDTPHGGAWFPVALQAFTHFATDHWGDDPDLGQALRQLSGLLNSPAAKQMARWHIGKVGDTPAQASERVAFLEALDEVGGWPRTLRTIGVANGVDTGTGNGIKADTTAVRSDGGTLRDTDHPGHRLARHLPLRQPQRRTHHHHRRTRRMDRERDRRDRLTTGGRASDDARPPRSSPGCRAKQRAPPARARLPSGPALPHANAATP</sequence>
<dbReference type="AlphaFoldDB" id="A0AB39T1I4"/>
<feature type="compositionally biased region" description="Basic and acidic residues" evidence="1">
    <location>
        <begin position="312"/>
        <end position="334"/>
    </location>
</feature>
<accession>A0AB39T1I4</accession>
<dbReference type="InterPro" id="IPR007751">
    <property type="entry name" value="DUF676_lipase-like"/>
</dbReference>
<feature type="compositionally biased region" description="Low complexity" evidence="1">
    <location>
        <begin position="346"/>
        <end position="361"/>
    </location>
</feature>
<dbReference type="InterPro" id="IPR029058">
    <property type="entry name" value="AB_hydrolase_fold"/>
</dbReference>
<protein>
    <submittedName>
        <fullName evidence="3">Esterase/lipase family protein</fullName>
    </submittedName>
</protein>
<dbReference type="Gene3D" id="3.40.50.1820">
    <property type="entry name" value="alpha/beta hydrolase"/>
    <property type="match status" value="1"/>
</dbReference>
<feature type="region of interest" description="Disordered" evidence="1">
    <location>
        <begin position="254"/>
        <end position="368"/>
    </location>
</feature>
<feature type="compositionally biased region" description="Basic residues" evidence="1">
    <location>
        <begin position="287"/>
        <end position="311"/>
    </location>
</feature>
<name>A0AB39T1I4_9ACTN</name>
<evidence type="ECO:0000313" key="3">
    <source>
        <dbReference type="EMBL" id="XDQ72518.1"/>
    </source>
</evidence>
<proteinExistence type="predicted"/>
<feature type="domain" description="DUF676" evidence="2">
    <location>
        <begin position="113"/>
        <end position="174"/>
    </location>
</feature>
<dbReference type="Pfam" id="PF05057">
    <property type="entry name" value="DUF676"/>
    <property type="match status" value="1"/>
</dbReference>
<evidence type="ECO:0000259" key="2">
    <source>
        <dbReference type="Pfam" id="PF05057"/>
    </source>
</evidence>
<dbReference type="EMBL" id="CP163444">
    <property type="protein sequence ID" value="XDQ72518.1"/>
    <property type="molecule type" value="Genomic_DNA"/>
</dbReference>
<organism evidence="3">
    <name type="scientific">Streptomyces sp. R44</name>
    <dbReference type="NCBI Taxonomy" id="3238633"/>
    <lineage>
        <taxon>Bacteria</taxon>
        <taxon>Bacillati</taxon>
        <taxon>Actinomycetota</taxon>
        <taxon>Actinomycetes</taxon>
        <taxon>Kitasatosporales</taxon>
        <taxon>Streptomycetaceae</taxon>
        <taxon>Streptomyces</taxon>
    </lineage>
</organism>
<gene>
    <name evidence="3" type="ORF">AB5J54_19325</name>
</gene>
<evidence type="ECO:0000256" key="1">
    <source>
        <dbReference type="SAM" id="MobiDB-lite"/>
    </source>
</evidence>
<dbReference type="SUPFAM" id="SSF53474">
    <property type="entry name" value="alpha/beta-Hydrolases"/>
    <property type="match status" value="1"/>
</dbReference>
<reference evidence="3" key="1">
    <citation type="submission" date="2024-07" db="EMBL/GenBank/DDBJ databases">
        <authorList>
            <person name="Yu S.T."/>
        </authorList>
    </citation>
    <scope>NUCLEOTIDE SEQUENCE</scope>
    <source>
        <strain evidence="3">R44</strain>
    </source>
</reference>